<gene>
    <name evidence="1" type="ORF">MRB53_017156</name>
</gene>
<comment type="caution">
    <text evidence="1">The sequence shown here is derived from an EMBL/GenBank/DDBJ whole genome shotgun (WGS) entry which is preliminary data.</text>
</comment>
<evidence type="ECO:0000313" key="1">
    <source>
        <dbReference type="EMBL" id="KAJ8640462.1"/>
    </source>
</evidence>
<proteinExistence type="predicted"/>
<accession>A0ACC2M470</accession>
<keyword evidence="2" id="KW-1185">Reference proteome</keyword>
<dbReference type="Proteomes" id="UP001234297">
    <property type="component" value="Chromosome 5"/>
</dbReference>
<reference evidence="1 2" key="1">
    <citation type="journal article" date="2022" name="Hortic Res">
        <title>A haplotype resolved chromosomal level avocado genome allows analysis of novel avocado genes.</title>
        <authorList>
            <person name="Nath O."/>
            <person name="Fletcher S.J."/>
            <person name="Hayward A."/>
            <person name="Shaw L.M."/>
            <person name="Masouleh A.K."/>
            <person name="Furtado A."/>
            <person name="Henry R.J."/>
            <person name="Mitter N."/>
        </authorList>
    </citation>
    <scope>NUCLEOTIDE SEQUENCE [LARGE SCALE GENOMIC DNA]</scope>
    <source>
        <strain evidence="2">cv. Hass</strain>
    </source>
</reference>
<protein>
    <submittedName>
        <fullName evidence="1">Uncharacterized protein</fullName>
    </submittedName>
</protein>
<sequence length="265" mass="30136">MADEFELLEVEILEGRIRRLESSNQLLQENGRLQTTTNSRLLEENDRLRSTFSDVKQELDSLKIDQKKALASLKNENRLLKSQLDDAARDRKTLSGDLDAKSDEIERLLTEIEDLEKNSEEDRKEMKKMRKEEEALGTAMETLEARIDRMMEENTAVILAVLEAQSELEADLEKQTEIIRGFFERTVEMVRRTVEMVERGAVYGWDAATEEAIGGGMDSTVEMMLRSIAVELAGLKRVLRRNLAPLGRGIFRVDEAEAEAEAGTV</sequence>
<evidence type="ECO:0000313" key="2">
    <source>
        <dbReference type="Proteomes" id="UP001234297"/>
    </source>
</evidence>
<organism evidence="1 2">
    <name type="scientific">Persea americana</name>
    <name type="common">Avocado</name>
    <dbReference type="NCBI Taxonomy" id="3435"/>
    <lineage>
        <taxon>Eukaryota</taxon>
        <taxon>Viridiplantae</taxon>
        <taxon>Streptophyta</taxon>
        <taxon>Embryophyta</taxon>
        <taxon>Tracheophyta</taxon>
        <taxon>Spermatophyta</taxon>
        <taxon>Magnoliopsida</taxon>
        <taxon>Magnoliidae</taxon>
        <taxon>Laurales</taxon>
        <taxon>Lauraceae</taxon>
        <taxon>Persea</taxon>
    </lineage>
</organism>
<dbReference type="EMBL" id="CM056813">
    <property type="protein sequence ID" value="KAJ8640462.1"/>
    <property type="molecule type" value="Genomic_DNA"/>
</dbReference>
<name>A0ACC2M470_PERAE</name>